<name>A0ABS9PDR0_9GAMM</name>
<gene>
    <name evidence="1" type="ORF">HOP52_19405</name>
</gene>
<proteinExistence type="predicted"/>
<evidence type="ECO:0000313" key="1">
    <source>
        <dbReference type="EMBL" id="MCG6659911.1"/>
    </source>
</evidence>
<reference evidence="1 2" key="1">
    <citation type="submission" date="2020-05" db="EMBL/GenBank/DDBJ databases">
        <title>Comparative genomic analysis of denitrifying bacteria from Halomonas genus.</title>
        <authorList>
            <person name="Wang L."/>
            <person name="Shao Z."/>
        </authorList>
    </citation>
    <scope>NUCLEOTIDE SEQUENCE [LARGE SCALE GENOMIC DNA]</scope>
    <source>
        <strain evidence="1 2">A4</strain>
    </source>
</reference>
<organism evidence="1 2">
    <name type="scientific">Billgrantia campisalis</name>
    <dbReference type="NCBI Taxonomy" id="74661"/>
    <lineage>
        <taxon>Bacteria</taxon>
        <taxon>Pseudomonadati</taxon>
        <taxon>Pseudomonadota</taxon>
        <taxon>Gammaproteobacteria</taxon>
        <taxon>Oceanospirillales</taxon>
        <taxon>Halomonadaceae</taxon>
        <taxon>Billgrantia</taxon>
    </lineage>
</organism>
<dbReference type="RefSeq" id="WP_238979181.1">
    <property type="nucleotide sequence ID" value="NZ_JABFUC010000031.1"/>
</dbReference>
<keyword evidence="2" id="KW-1185">Reference proteome</keyword>
<accession>A0ABS9PDR0</accession>
<protein>
    <submittedName>
        <fullName evidence="1">Uncharacterized protein</fullName>
    </submittedName>
</protein>
<comment type="caution">
    <text evidence="1">The sequence shown here is derived from an EMBL/GenBank/DDBJ whole genome shotgun (WGS) entry which is preliminary data.</text>
</comment>
<dbReference type="EMBL" id="JABFUC010000031">
    <property type="protein sequence ID" value="MCG6659911.1"/>
    <property type="molecule type" value="Genomic_DNA"/>
</dbReference>
<sequence>MPYIYERQESGVKVRLVVGFMDQAPSEEELDEENEKPKRRAEDAGWTIIANERVVVYKDKTSLTGWGSNRVPNYHNQFISISGVVEFASDDASKLPINTTKRGLDASSELYLKVRDRMQEGVRIFTQHTNNWKSNKEEEKRLFSSARNVPVRDVASFVPDEEWVRPRGGVDERYFMPHLPKPHGKGVKTKFMRFSKPVSEIEMVAEYLFQNRDVPSSEVAQRCFEMIHEEASEEL</sequence>
<dbReference type="Proteomes" id="UP000814385">
    <property type="component" value="Unassembled WGS sequence"/>
</dbReference>
<evidence type="ECO:0000313" key="2">
    <source>
        <dbReference type="Proteomes" id="UP000814385"/>
    </source>
</evidence>